<feature type="binding site" evidence="6">
    <location>
        <position position="82"/>
    </location>
    <ligand>
        <name>Zn(2+)</name>
        <dbReference type="ChEBI" id="CHEBI:29105"/>
    </ligand>
</feature>
<dbReference type="InterPro" id="IPR001474">
    <property type="entry name" value="GTP_CycHdrlase_I"/>
</dbReference>
<evidence type="ECO:0000256" key="5">
    <source>
        <dbReference type="ARBA" id="ARBA00022801"/>
    </source>
</evidence>
<comment type="subunit">
    <text evidence="6">Homopolymer.</text>
</comment>
<dbReference type="InterPro" id="IPR020602">
    <property type="entry name" value="GTP_CycHdrlase_I_dom"/>
</dbReference>
<dbReference type="EC" id="3.5.4.16" evidence="6"/>
<dbReference type="GO" id="GO:0006730">
    <property type="term" value="P:one-carbon metabolic process"/>
    <property type="evidence" value="ECO:0007669"/>
    <property type="project" value="UniProtKB-UniRule"/>
</dbReference>
<dbReference type="GO" id="GO:0005525">
    <property type="term" value="F:GTP binding"/>
    <property type="evidence" value="ECO:0007669"/>
    <property type="project" value="UniProtKB-KW"/>
</dbReference>
<sequence>MGGRESDFDGPRIERAVREILHALGEDPEREGLEETPRRVADAYAALFSGLREDPLRHLEVSFDESARDLVLMRGIPFVSQCEHHLLPMLGRAHVCYLPQDRVLGFSELVRVVECYAARPQLQERLTALIADALHEPLGSRGSLVVVEAEHTCMAATGAWRPGTTAVTSAARGVFADDPARRAEVMTLLPTR</sequence>
<keyword evidence="4 6" id="KW-0554">One-carbon metabolism</keyword>
<comment type="similarity">
    <text evidence="3 6">Belongs to the GTP cyclohydrolase I family.</text>
</comment>
<organism evidence="8">
    <name type="scientific">uncultured Rubrobacteraceae bacterium</name>
    <dbReference type="NCBI Taxonomy" id="349277"/>
    <lineage>
        <taxon>Bacteria</taxon>
        <taxon>Bacillati</taxon>
        <taxon>Actinomycetota</taxon>
        <taxon>Rubrobacteria</taxon>
        <taxon>Rubrobacterales</taxon>
        <taxon>Rubrobacteraceae</taxon>
        <taxon>environmental samples</taxon>
    </lineage>
</organism>
<dbReference type="NCBIfam" id="NF006826">
    <property type="entry name" value="PRK09347.1-3"/>
    <property type="match status" value="1"/>
</dbReference>
<evidence type="ECO:0000259" key="7">
    <source>
        <dbReference type="Pfam" id="PF01227"/>
    </source>
</evidence>
<dbReference type="EMBL" id="CADCUZ010000129">
    <property type="protein sequence ID" value="CAA9430778.1"/>
    <property type="molecule type" value="Genomic_DNA"/>
</dbReference>
<dbReference type="GO" id="GO:0003934">
    <property type="term" value="F:GTP cyclohydrolase I activity"/>
    <property type="evidence" value="ECO:0007669"/>
    <property type="project" value="UniProtKB-UniRule"/>
</dbReference>
<name>A0A6J4Q028_9ACTN</name>
<dbReference type="PANTHER" id="PTHR11109">
    <property type="entry name" value="GTP CYCLOHYDROLASE I"/>
    <property type="match status" value="1"/>
</dbReference>
<dbReference type="InterPro" id="IPR043133">
    <property type="entry name" value="GTP-CH-I_C/QueF"/>
</dbReference>
<keyword evidence="6" id="KW-0342">GTP-binding</keyword>
<keyword evidence="5 6" id="KW-0378">Hydrolase</keyword>
<evidence type="ECO:0000256" key="2">
    <source>
        <dbReference type="ARBA" id="ARBA00005080"/>
    </source>
</evidence>
<dbReference type="HAMAP" id="MF_00223">
    <property type="entry name" value="FolE"/>
    <property type="match status" value="1"/>
</dbReference>
<evidence type="ECO:0000256" key="4">
    <source>
        <dbReference type="ARBA" id="ARBA00022563"/>
    </source>
</evidence>
<dbReference type="NCBIfam" id="NF006825">
    <property type="entry name" value="PRK09347.1-2"/>
    <property type="match status" value="1"/>
</dbReference>
<dbReference type="PROSITE" id="PS00860">
    <property type="entry name" value="GTP_CYCLOHYDROL_1_2"/>
    <property type="match status" value="1"/>
</dbReference>
<gene>
    <name evidence="6" type="primary">folE</name>
    <name evidence="8" type="ORF">AVDCRST_MAG55-2642</name>
</gene>
<dbReference type="InterPro" id="IPR018234">
    <property type="entry name" value="GTP_CycHdrlase_I_CS"/>
</dbReference>
<dbReference type="InterPro" id="IPR043134">
    <property type="entry name" value="GTP-CH-I_N"/>
</dbReference>
<dbReference type="GO" id="GO:0006729">
    <property type="term" value="P:tetrahydrobiopterin biosynthetic process"/>
    <property type="evidence" value="ECO:0007669"/>
    <property type="project" value="TreeGrafter"/>
</dbReference>
<evidence type="ECO:0000256" key="6">
    <source>
        <dbReference type="HAMAP-Rule" id="MF_00223"/>
    </source>
</evidence>
<keyword evidence="6" id="KW-0547">Nucleotide-binding</keyword>
<dbReference type="PANTHER" id="PTHR11109:SF7">
    <property type="entry name" value="GTP CYCLOHYDROLASE 1"/>
    <property type="match status" value="1"/>
</dbReference>
<feature type="binding site" evidence="6">
    <location>
        <position position="153"/>
    </location>
    <ligand>
        <name>Zn(2+)</name>
        <dbReference type="ChEBI" id="CHEBI:29105"/>
    </ligand>
</feature>
<dbReference type="PROSITE" id="PS00859">
    <property type="entry name" value="GTP_CYCLOHYDROL_1_1"/>
    <property type="match status" value="1"/>
</dbReference>
<dbReference type="GO" id="GO:0005737">
    <property type="term" value="C:cytoplasm"/>
    <property type="evidence" value="ECO:0007669"/>
    <property type="project" value="TreeGrafter"/>
</dbReference>
<keyword evidence="6" id="KW-0479">Metal-binding</keyword>
<dbReference type="GO" id="GO:0046654">
    <property type="term" value="P:tetrahydrofolate biosynthetic process"/>
    <property type="evidence" value="ECO:0007669"/>
    <property type="project" value="UniProtKB-UniRule"/>
</dbReference>
<dbReference type="Gene3D" id="1.10.286.10">
    <property type="match status" value="1"/>
</dbReference>
<comment type="catalytic activity">
    <reaction evidence="1 6">
        <text>GTP + H2O = 7,8-dihydroneopterin 3'-triphosphate + formate + H(+)</text>
        <dbReference type="Rhea" id="RHEA:17473"/>
        <dbReference type="ChEBI" id="CHEBI:15377"/>
        <dbReference type="ChEBI" id="CHEBI:15378"/>
        <dbReference type="ChEBI" id="CHEBI:15740"/>
        <dbReference type="ChEBI" id="CHEBI:37565"/>
        <dbReference type="ChEBI" id="CHEBI:58462"/>
        <dbReference type="EC" id="3.5.4.16"/>
    </reaction>
</comment>
<dbReference type="SUPFAM" id="SSF55620">
    <property type="entry name" value="Tetrahydrobiopterin biosynthesis enzymes-like"/>
    <property type="match status" value="1"/>
</dbReference>
<dbReference type="AlphaFoldDB" id="A0A6J4Q028"/>
<proteinExistence type="inferred from homology"/>
<dbReference type="GO" id="GO:0008270">
    <property type="term" value="F:zinc ion binding"/>
    <property type="evidence" value="ECO:0007669"/>
    <property type="project" value="UniProtKB-UniRule"/>
</dbReference>
<feature type="binding site" evidence="6">
    <location>
        <position position="85"/>
    </location>
    <ligand>
        <name>Zn(2+)</name>
        <dbReference type="ChEBI" id="CHEBI:29105"/>
    </ligand>
</feature>
<evidence type="ECO:0000256" key="1">
    <source>
        <dbReference type="ARBA" id="ARBA00001052"/>
    </source>
</evidence>
<dbReference type="FunFam" id="1.10.286.10:FF:000001">
    <property type="entry name" value="GTP cyclohydrolase 1"/>
    <property type="match status" value="1"/>
</dbReference>
<dbReference type="NCBIfam" id="TIGR00063">
    <property type="entry name" value="folE"/>
    <property type="match status" value="1"/>
</dbReference>
<comment type="pathway">
    <text evidence="2 6">Cofactor biosynthesis; 7,8-dihydroneopterin triphosphate biosynthesis; 7,8-dihydroneopterin triphosphate from GTP: step 1/1.</text>
</comment>
<evidence type="ECO:0000256" key="3">
    <source>
        <dbReference type="ARBA" id="ARBA00008085"/>
    </source>
</evidence>
<reference evidence="8" key="1">
    <citation type="submission" date="2020-02" db="EMBL/GenBank/DDBJ databases">
        <authorList>
            <person name="Meier V. D."/>
        </authorList>
    </citation>
    <scope>NUCLEOTIDE SEQUENCE</scope>
    <source>
        <strain evidence="8">AVDCRST_MAG55</strain>
    </source>
</reference>
<dbReference type="Pfam" id="PF01227">
    <property type="entry name" value="GTP_cyclohydroI"/>
    <property type="match status" value="1"/>
</dbReference>
<dbReference type="UniPathway" id="UPA00848">
    <property type="reaction ID" value="UER00151"/>
</dbReference>
<dbReference type="FunFam" id="3.30.1130.10:FF:000001">
    <property type="entry name" value="GTP cyclohydrolase 1"/>
    <property type="match status" value="1"/>
</dbReference>
<feature type="domain" description="GTP cyclohydrolase I" evidence="7">
    <location>
        <begin position="13"/>
        <end position="188"/>
    </location>
</feature>
<accession>A0A6J4Q028</accession>
<protein>
    <recommendedName>
        <fullName evidence="6">GTP cyclohydrolase 1</fullName>
        <ecNumber evidence="6">3.5.4.16</ecNumber>
    </recommendedName>
    <alternativeName>
        <fullName evidence="6">GTP cyclohydrolase I</fullName>
        <shortName evidence="6">GTP-CH-I</shortName>
    </alternativeName>
</protein>
<evidence type="ECO:0000313" key="8">
    <source>
        <dbReference type="EMBL" id="CAA9430778.1"/>
    </source>
</evidence>
<keyword evidence="6" id="KW-0862">Zinc</keyword>
<dbReference type="Gene3D" id="3.30.1130.10">
    <property type="match status" value="1"/>
</dbReference>